<evidence type="ECO:0000256" key="3">
    <source>
        <dbReference type="ARBA" id="ARBA00022741"/>
    </source>
</evidence>
<dbReference type="InterPro" id="IPR053905">
    <property type="entry name" value="EF-G-like_DII"/>
</dbReference>
<dbReference type="CDD" id="cd01434">
    <property type="entry name" value="EFG_mtEFG1_IV"/>
    <property type="match status" value="1"/>
</dbReference>
<protein>
    <recommendedName>
        <fullName evidence="2 8">Elongation factor G</fullName>
    </recommendedName>
</protein>
<evidence type="ECO:0000256" key="6">
    <source>
        <dbReference type="ARBA" id="ARBA00023134"/>
    </source>
</evidence>
<dbReference type="CDD" id="cd04170">
    <property type="entry name" value="EF-G_bact"/>
    <property type="match status" value="1"/>
</dbReference>
<keyword evidence="4 10" id="KW-0251">Elongation factor</keyword>
<dbReference type="Gene3D" id="3.30.70.870">
    <property type="entry name" value="Elongation Factor G (Translational Gtpase), domain 3"/>
    <property type="match status" value="1"/>
</dbReference>
<dbReference type="Pfam" id="PF14492">
    <property type="entry name" value="EFG_III"/>
    <property type="match status" value="1"/>
</dbReference>
<dbReference type="SUPFAM" id="SSF50447">
    <property type="entry name" value="Translation proteins"/>
    <property type="match status" value="1"/>
</dbReference>
<dbReference type="Pfam" id="PF03764">
    <property type="entry name" value="EFG_IV"/>
    <property type="match status" value="1"/>
</dbReference>
<dbReference type="InterPro" id="IPR004540">
    <property type="entry name" value="Transl_elong_EFG/EF2"/>
</dbReference>
<dbReference type="AlphaFoldDB" id="A0A953JC19"/>
<dbReference type="FunFam" id="3.40.50.300:FF:001994">
    <property type="entry name" value="Translation elongation factor G"/>
    <property type="match status" value="1"/>
</dbReference>
<evidence type="ECO:0000259" key="9">
    <source>
        <dbReference type="PROSITE" id="PS51722"/>
    </source>
</evidence>
<dbReference type="NCBIfam" id="TIGR00484">
    <property type="entry name" value="EF-G"/>
    <property type="match status" value="1"/>
</dbReference>
<dbReference type="InterPro" id="IPR000795">
    <property type="entry name" value="T_Tr_GTP-bd_dom"/>
</dbReference>
<dbReference type="NCBIfam" id="NF009381">
    <property type="entry name" value="PRK12740.1-5"/>
    <property type="match status" value="1"/>
</dbReference>
<dbReference type="PROSITE" id="PS51722">
    <property type="entry name" value="G_TR_2"/>
    <property type="match status" value="1"/>
</dbReference>
<evidence type="ECO:0000313" key="11">
    <source>
        <dbReference type="Proteomes" id="UP000705867"/>
    </source>
</evidence>
<gene>
    <name evidence="10" type="primary">fusA</name>
    <name evidence="10" type="ORF">K8I29_13630</name>
</gene>
<dbReference type="FunFam" id="3.30.230.10:FF:000003">
    <property type="entry name" value="Elongation factor G"/>
    <property type="match status" value="1"/>
</dbReference>
<dbReference type="CDD" id="cd16262">
    <property type="entry name" value="EFG_III"/>
    <property type="match status" value="1"/>
</dbReference>
<dbReference type="InterPro" id="IPR035649">
    <property type="entry name" value="EFG_V"/>
</dbReference>
<dbReference type="SUPFAM" id="SSF52540">
    <property type="entry name" value="P-loop containing nucleoside triphosphate hydrolases"/>
    <property type="match status" value="1"/>
</dbReference>
<dbReference type="FunFam" id="2.40.30.10:FF:000006">
    <property type="entry name" value="Elongation factor G"/>
    <property type="match status" value="1"/>
</dbReference>
<keyword evidence="5" id="KW-0648">Protein biosynthesis</keyword>
<dbReference type="InterPro" id="IPR027417">
    <property type="entry name" value="P-loop_NTPase"/>
</dbReference>
<evidence type="ECO:0000256" key="5">
    <source>
        <dbReference type="ARBA" id="ARBA00022917"/>
    </source>
</evidence>
<dbReference type="PRINTS" id="PR00315">
    <property type="entry name" value="ELONGATNFCT"/>
</dbReference>
<comment type="similarity">
    <text evidence="1">Belongs to the TRAFAC class translation factor GTPase superfamily. Classic translation factor GTPase family. EF-G/EF-2 subfamily.</text>
</comment>
<dbReference type="Gene3D" id="3.30.70.240">
    <property type="match status" value="1"/>
</dbReference>
<dbReference type="GO" id="GO:0003746">
    <property type="term" value="F:translation elongation factor activity"/>
    <property type="evidence" value="ECO:0007669"/>
    <property type="project" value="UniProtKB-UniRule"/>
</dbReference>
<dbReference type="InterPro" id="IPR035647">
    <property type="entry name" value="EFG_III/V"/>
</dbReference>
<dbReference type="CDD" id="cd03713">
    <property type="entry name" value="EFG_mtEFG_C"/>
    <property type="match status" value="1"/>
</dbReference>
<dbReference type="InterPro" id="IPR014721">
    <property type="entry name" value="Ribsml_uS5_D2-typ_fold_subgr"/>
</dbReference>
<dbReference type="InterPro" id="IPR047872">
    <property type="entry name" value="EFG_IV"/>
</dbReference>
<dbReference type="NCBIfam" id="NF009891">
    <property type="entry name" value="PRK13351.1-1"/>
    <property type="match status" value="1"/>
</dbReference>
<dbReference type="Pfam" id="PF00009">
    <property type="entry name" value="GTP_EFTU"/>
    <property type="match status" value="1"/>
</dbReference>
<evidence type="ECO:0000256" key="2">
    <source>
        <dbReference type="ARBA" id="ARBA00017872"/>
    </source>
</evidence>
<comment type="function">
    <text evidence="7">Catalyzes the GTP-dependent ribosomal translocation step during translation elongation. During this step, the ribosome changes from the pre-translocational (PRE) to the post-translocational (POST) state as the newly formed A-site-bound peptidyl-tRNA and P-site-bound deacylated tRNA move to the P and E sites, respectively. Catalyzes the coordinated movement of the two tRNA molecules, the mRNA and conformational changes in the ribosome.</text>
</comment>
<evidence type="ECO:0000256" key="8">
    <source>
        <dbReference type="NCBIfam" id="TIGR00484"/>
    </source>
</evidence>
<evidence type="ECO:0000256" key="1">
    <source>
        <dbReference type="ARBA" id="ARBA00005870"/>
    </source>
</evidence>
<dbReference type="InterPro" id="IPR009022">
    <property type="entry name" value="EFG_III"/>
</dbReference>
<reference evidence="10" key="2">
    <citation type="submission" date="2021-08" db="EMBL/GenBank/DDBJ databases">
        <authorList>
            <person name="Dalcin Martins P."/>
        </authorList>
    </citation>
    <scope>NUCLEOTIDE SEQUENCE</scope>
    <source>
        <strain evidence="10">MAG_39</strain>
    </source>
</reference>
<reference evidence="10" key="1">
    <citation type="journal article" date="2021" name="bioRxiv">
        <title>Unraveling nitrogen, sulfur and carbon metabolic pathways and microbial community transcriptional responses to substrate deprivation and toxicity stresses in a bioreactor mimicking anoxic brackish coastal sediment conditions.</title>
        <authorList>
            <person name="Martins P.D."/>
            <person name="Echeveste M.J."/>
            <person name="Arshad A."/>
            <person name="Kurth J."/>
            <person name="Ouboter H."/>
            <person name="Jetten M.S.M."/>
            <person name="Welte C.U."/>
        </authorList>
    </citation>
    <scope>NUCLEOTIDE SEQUENCE</scope>
    <source>
        <strain evidence="10">MAG_39</strain>
    </source>
</reference>
<evidence type="ECO:0000256" key="7">
    <source>
        <dbReference type="ARBA" id="ARBA00024731"/>
    </source>
</evidence>
<dbReference type="NCBIfam" id="TIGR00231">
    <property type="entry name" value="small_GTP"/>
    <property type="match status" value="1"/>
</dbReference>
<evidence type="ECO:0000256" key="4">
    <source>
        <dbReference type="ARBA" id="ARBA00022768"/>
    </source>
</evidence>
<accession>A0A953JC19</accession>
<dbReference type="InterPro" id="IPR005517">
    <property type="entry name" value="Transl_elong_EFG/EF2_IV"/>
</dbReference>
<dbReference type="InterPro" id="IPR020568">
    <property type="entry name" value="Ribosomal_Su5_D2-typ_SF"/>
</dbReference>
<feature type="domain" description="Tr-type G" evidence="9">
    <location>
        <begin position="7"/>
        <end position="278"/>
    </location>
</feature>
<proteinExistence type="inferred from homology"/>
<sequence length="699" mass="76647">MSYLDAGRIRNVAIIAHSGAGKTSLAEAILFSTGVIDRIGSTEAGTTTMDYEPEETARKISVSSAIAFCDWKDTRINLIDTPGFINFIEDTRGSLRISDGAVVIVSALSGVKAETEKIWKFACEFEVPRIVFINKLDKESANFSLALSEIQKSFETEAIPLQIPVGEGEGFRGIVDLLALKAYIMENGKMVETDIPGPLQASVDEYRKKLVEKIAESDDSLLEKYLEGGEITTEEIMKGIREASLTRRFIPTVCGSATLNIGIRQLLDAMLLCLPSPVEMSRISPIRGRNPKEGREVERKPESTAPLTAYVFKTIADPFSGKLSIFRVYAGVVKADSTVLNAVTGTKERIGQIFHLIGKRHVPVQAVGPGDIAAVVKLKDTNVGDTLCEEHHPIVLERVKFASPVISYAIAPKTKGDEEKVSTGLHRILEEDPTLSFSRDEESKEMILSGMGQVHLEVALEKLKRKFGVEVIMKTPKIPYRETIKASAKTQGKYKKQSGGRGQYGDCWIEIEPLPRGAGYEFMDRIVGGVIPQQYRPAVEKGVVETMHEGILAGYPVVDMKVTLFDGSYHSVDSSEMAFKIAGSMALKKAFMDAKPILLEPIMKVEVTIPEDVLGTVIGDLNSRRGKVQGVDPQAGGNQKILALVPMAEMLTYANQLQGITSGRGLYSMEFSHYEEVPGHIAQKLVAERQKQKEEAAQH</sequence>
<dbReference type="GO" id="GO:0003924">
    <property type="term" value="F:GTPase activity"/>
    <property type="evidence" value="ECO:0007669"/>
    <property type="project" value="InterPro"/>
</dbReference>
<dbReference type="Gene3D" id="2.40.30.10">
    <property type="entry name" value="Translation factors"/>
    <property type="match status" value="1"/>
</dbReference>
<dbReference type="Gene3D" id="3.30.230.10">
    <property type="match status" value="1"/>
</dbReference>
<dbReference type="NCBIfam" id="NF009379">
    <property type="entry name" value="PRK12740.1-3"/>
    <property type="match status" value="1"/>
</dbReference>
<organism evidence="10 11">
    <name type="scientific">Candidatus Nitrobium versatile</name>
    <dbReference type="NCBI Taxonomy" id="2884831"/>
    <lineage>
        <taxon>Bacteria</taxon>
        <taxon>Pseudomonadati</taxon>
        <taxon>Nitrospirota</taxon>
        <taxon>Nitrospiria</taxon>
        <taxon>Nitrospirales</taxon>
        <taxon>Nitrospiraceae</taxon>
        <taxon>Candidatus Nitrobium</taxon>
    </lineage>
</organism>
<dbReference type="GO" id="GO:0005525">
    <property type="term" value="F:GTP binding"/>
    <property type="evidence" value="ECO:0007669"/>
    <property type="project" value="UniProtKB-UniRule"/>
</dbReference>
<keyword evidence="6" id="KW-0342">GTP-binding</keyword>
<dbReference type="CDD" id="cd04088">
    <property type="entry name" value="EFG_mtEFG_II"/>
    <property type="match status" value="1"/>
</dbReference>
<dbReference type="InterPro" id="IPR009000">
    <property type="entry name" value="Transl_B-barrel_sf"/>
</dbReference>
<dbReference type="Pfam" id="PF00679">
    <property type="entry name" value="EFG_C"/>
    <property type="match status" value="1"/>
</dbReference>
<dbReference type="SUPFAM" id="SSF54980">
    <property type="entry name" value="EF-G C-terminal domain-like"/>
    <property type="match status" value="2"/>
</dbReference>
<dbReference type="SMART" id="SM00838">
    <property type="entry name" value="EFG_C"/>
    <property type="match status" value="1"/>
</dbReference>
<dbReference type="Gene3D" id="3.40.50.300">
    <property type="entry name" value="P-loop containing nucleotide triphosphate hydrolases"/>
    <property type="match status" value="1"/>
</dbReference>
<dbReference type="PANTHER" id="PTHR43261:SF7">
    <property type="entry name" value="ELONGATION FACTOR G-LIKE PROTEIN"/>
    <property type="match status" value="1"/>
</dbReference>
<keyword evidence="3" id="KW-0547">Nucleotide-binding</keyword>
<dbReference type="SUPFAM" id="SSF54211">
    <property type="entry name" value="Ribosomal protein S5 domain 2-like"/>
    <property type="match status" value="1"/>
</dbReference>
<dbReference type="SMART" id="SM00889">
    <property type="entry name" value="EFG_IV"/>
    <property type="match status" value="1"/>
</dbReference>
<dbReference type="InterPro" id="IPR041095">
    <property type="entry name" value="EFG_II"/>
</dbReference>
<name>A0A953JC19_9BACT</name>
<dbReference type="Proteomes" id="UP000705867">
    <property type="component" value="Unassembled WGS sequence"/>
</dbReference>
<dbReference type="InterPro" id="IPR005225">
    <property type="entry name" value="Small_GTP-bd"/>
</dbReference>
<dbReference type="FunFam" id="3.30.70.870:FF:000016">
    <property type="entry name" value="Translation elongation factor G"/>
    <property type="match status" value="1"/>
</dbReference>
<evidence type="ECO:0000313" key="10">
    <source>
        <dbReference type="EMBL" id="MBZ0157237.1"/>
    </source>
</evidence>
<dbReference type="PANTHER" id="PTHR43261">
    <property type="entry name" value="TRANSLATION ELONGATION FACTOR G-RELATED"/>
    <property type="match status" value="1"/>
</dbReference>
<dbReference type="GO" id="GO:0032790">
    <property type="term" value="P:ribosome disassembly"/>
    <property type="evidence" value="ECO:0007669"/>
    <property type="project" value="TreeGrafter"/>
</dbReference>
<comment type="caution">
    <text evidence="10">The sequence shown here is derived from an EMBL/GenBank/DDBJ whole genome shotgun (WGS) entry which is preliminary data.</text>
</comment>
<dbReference type="InterPro" id="IPR000640">
    <property type="entry name" value="EFG_V-like"/>
</dbReference>
<dbReference type="EMBL" id="JAIOIV010000108">
    <property type="protein sequence ID" value="MBZ0157237.1"/>
    <property type="molecule type" value="Genomic_DNA"/>
</dbReference>
<dbReference type="Pfam" id="PF22042">
    <property type="entry name" value="EF-G_D2"/>
    <property type="match status" value="1"/>
</dbReference>
<dbReference type="FunFam" id="3.30.70.240:FF:000001">
    <property type="entry name" value="Elongation factor G"/>
    <property type="match status" value="1"/>
</dbReference>